<dbReference type="InterPro" id="IPR002938">
    <property type="entry name" value="FAD-bd"/>
</dbReference>
<evidence type="ECO:0000256" key="4">
    <source>
        <dbReference type="SAM" id="Phobius"/>
    </source>
</evidence>
<comment type="similarity">
    <text evidence="3">Belongs to the 3-hydroxybenzoate 6-hydroxylase family.</text>
</comment>
<dbReference type="InterPro" id="IPR036188">
    <property type="entry name" value="FAD/NAD-bd_sf"/>
</dbReference>
<dbReference type="STRING" id="4232.A0A251T1P2"/>
<dbReference type="Gene3D" id="3.50.50.60">
    <property type="entry name" value="FAD/NAD(P)-binding domain"/>
    <property type="match status" value="1"/>
</dbReference>
<dbReference type="SUPFAM" id="SSF51905">
    <property type="entry name" value="FAD/NAD(P)-binding domain"/>
    <property type="match status" value="1"/>
</dbReference>
<protein>
    <submittedName>
        <fullName evidence="6">Putative monooxygenase 1</fullName>
    </submittedName>
</protein>
<proteinExistence type="inferred from homology"/>
<dbReference type="InParanoid" id="A0A251T1P2"/>
<organism evidence="6 7">
    <name type="scientific">Helianthus annuus</name>
    <name type="common">Common sunflower</name>
    <dbReference type="NCBI Taxonomy" id="4232"/>
    <lineage>
        <taxon>Eukaryota</taxon>
        <taxon>Viridiplantae</taxon>
        <taxon>Streptophyta</taxon>
        <taxon>Embryophyta</taxon>
        <taxon>Tracheophyta</taxon>
        <taxon>Spermatophyta</taxon>
        <taxon>Magnoliopsida</taxon>
        <taxon>eudicotyledons</taxon>
        <taxon>Gunneridae</taxon>
        <taxon>Pentapetalae</taxon>
        <taxon>asterids</taxon>
        <taxon>campanulids</taxon>
        <taxon>Asterales</taxon>
        <taxon>Asteraceae</taxon>
        <taxon>Asteroideae</taxon>
        <taxon>Heliantheae alliance</taxon>
        <taxon>Heliantheae</taxon>
        <taxon>Helianthus</taxon>
    </lineage>
</organism>
<keyword evidence="4" id="KW-1133">Transmembrane helix</keyword>
<dbReference type="InterPro" id="IPR044560">
    <property type="entry name" value="MOase"/>
</dbReference>
<dbReference type="AlphaFoldDB" id="A0A251T1P2"/>
<evidence type="ECO:0000259" key="5">
    <source>
        <dbReference type="Pfam" id="PF01494"/>
    </source>
</evidence>
<name>A0A251T1P2_HELAN</name>
<dbReference type="GO" id="GO:0004497">
    <property type="term" value="F:monooxygenase activity"/>
    <property type="evidence" value="ECO:0007669"/>
    <property type="project" value="UniProtKB-KW"/>
</dbReference>
<evidence type="ECO:0000256" key="3">
    <source>
        <dbReference type="ARBA" id="ARBA00024018"/>
    </source>
</evidence>
<evidence type="ECO:0000256" key="2">
    <source>
        <dbReference type="ARBA" id="ARBA00023033"/>
    </source>
</evidence>
<keyword evidence="4" id="KW-0472">Membrane</keyword>
<feature type="transmembrane region" description="Helical" evidence="4">
    <location>
        <begin position="6"/>
        <end position="23"/>
    </location>
</feature>
<dbReference type="OMA" id="GWCSWQG"/>
<dbReference type="PANTHER" id="PTHR45934:SF2">
    <property type="entry name" value="MONOOXYGENASE 1"/>
    <property type="match status" value="1"/>
</dbReference>
<dbReference type="Proteomes" id="UP000215914">
    <property type="component" value="Chromosome 12"/>
</dbReference>
<gene>
    <name evidence="6" type="primary">MO1</name>
    <name evidence="6" type="ORF">HannXRQ_Chr12g0369191</name>
</gene>
<dbReference type="Pfam" id="PF01494">
    <property type="entry name" value="FAD_binding_3"/>
    <property type="match status" value="1"/>
</dbReference>
<feature type="domain" description="FAD-binding" evidence="5">
    <location>
        <begin position="6"/>
        <end position="321"/>
    </location>
</feature>
<sequence>MDDNDDVVIIGAGICGLATALALHKKGIKGVVMERSESLRNVTGAGIAVRPNGWRALDQLGVAEILRHTAVPLNWERDISLDGGKQKETSLTHWDGETRCLRRKDLIDTLYAALPPGTVKFGCQLESIKLDPHSNKPVLRFIDGSSFVAKVVIGCDGGKSVVADFLNLKPTKMFPLCAVRGLTSYPTGHSFGHQLIRFRKDNILVGRTPIHDNLVFWFCVLPNIRKDQKHWEDPEAIRQSTLELVSDHPNEIREMIENTNMKSLSITHLRYRAPWDLLSGTFSKGTVTVAGDAMHIMGPFLGQGGSAGLEDAVVLARIMAQLGSTSVGSGSKVTTPGVEKAFNQFVKQRRMRVLRLSLQTYLIGMLWGTSSLLKKILYYMLLSLLFHNQNSHTNYDCGFL</sequence>
<evidence type="ECO:0000256" key="1">
    <source>
        <dbReference type="ARBA" id="ARBA00023002"/>
    </source>
</evidence>
<dbReference type="EMBL" id="CM007901">
    <property type="protein sequence ID" value="OTG05045.1"/>
    <property type="molecule type" value="Genomic_DNA"/>
</dbReference>
<dbReference type="PANTHER" id="PTHR45934">
    <property type="entry name" value="FAD/NAD(P)-BINDING OXIDOREDUCTASE FAMILY PROTEIN"/>
    <property type="match status" value="1"/>
</dbReference>
<evidence type="ECO:0000313" key="6">
    <source>
        <dbReference type="EMBL" id="OTG05045.1"/>
    </source>
</evidence>
<dbReference type="GO" id="GO:0071949">
    <property type="term" value="F:FAD binding"/>
    <property type="evidence" value="ECO:0007669"/>
    <property type="project" value="InterPro"/>
</dbReference>
<keyword evidence="2 6" id="KW-0503">Monooxygenase</keyword>
<keyword evidence="4" id="KW-0812">Transmembrane</keyword>
<evidence type="ECO:0000313" key="7">
    <source>
        <dbReference type="Proteomes" id="UP000215914"/>
    </source>
</evidence>
<reference evidence="7" key="1">
    <citation type="journal article" date="2017" name="Nature">
        <title>The sunflower genome provides insights into oil metabolism, flowering and Asterid evolution.</title>
        <authorList>
            <person name="Badouin H."/>
            <person name="Gouzy J."/>
            <person name="Grassa C.J."/>
            <person name="Murat F."/>
            <person name="Staton S.E."/>
            <person name="Cottret L."/>
            <person name="Lelandais-Briere C."/>
            <person name="Owens G.L."/>
            <person name="Carrere S."/>
            <person name="Mayjonade B."/>
            <person name="Legrand L."/>
            <person name="Gill N."/>
            <person name="Kane N.C."/>
            <person name="Bowers J.E."/>
            <person name="Hubner S."/>
            <person name="Bellec A."/>
            <person name="Berard A."/>
            <person name="Berges H."/>
            <person name="Blanchet N."/>
            <person name="Boniface M.C."/>
            <person name="Brunel D."/>
            <person name="Catrice O."/>
            <person name="Chaidir N."/>
            <person name="Claudel C."/>
            <person name="Donnadieu C."/>
            <person name="Faraut T."/>
            <person name="Fievet G."/>
            <person name="Helmstetter N."/>
            <person name="King M."/>
            <person name="Knapp S.J."/>
            <person name="Lai Z."/>
            <person name="Le Paslier M.C."/>
            <person name="Lippi Y."/>
            <person name="Lorenzon L."/>
            <person name="Mandel J.R."/>
            <person name="Marage G."/>
            <person name="Marchand G."/>
            <person name="Marquand E."/>
            <person name="Bret-Mestries E."/>
            <person name="Morien E."/>
            <person name="Nambeesan S."/>
            <person name="Nguyen T."/>
            <person name="Pegot-Espagnet P."/>
            <person name="Pouilly N."/>
            <person name="Raftis F."/>
            <person name="Sallet E."/>
            <person name="Schiex T."/>
            <person name="Thomas J."/>
            <person name="Vandecasteele C."/>
            <person name="Vares D."/>
            <person name="Vear F."/>
            <person name="Vautrin S."/>
            <person name="Crespi M."/>
            <person name="Mangin B."/>
            <person name="Burke J.M."/>
            <person name="Salse J."/>
            <person name="Munos S."/>
            <person name="Vincourt P."/>
            <person name="Rieseberg L.H."/>
            <person name="Langlade N.B."/>
        </authorList>
    </citation>
    <scope>NUCLEOTIDE SEQUENCE [LARGE SCALE GENOMIC DNA]</scope>
    <source>
        <strain evidence="7">cv. SF193</strain>
    </source>
</reference>
<keyword evidence="7" id="KW-1185">Reference proteome</keyword>
<dbReference type="PRINTS" id="PR00420">
    <property type="entry name" value="RNGMNOXGNASE"/>
</dbReference>
<keyword evidence="1" id="KW-0560">Oxidoreductase</keyword>
<accession>A0A251T1P2</accession>
<dbReference type="OrthoDB" id="47494at2759"/>
<dbReference type="FunCoup" id="A0A251T1P2">
    <property type="interactions" value="102"/>
</dbReference>